<dbReference type="Proteomes" id="UP000650424">
    <property type="component" value="Unassembled WGS sequence"/>
</dbReference>
<sequence>MATARQAALTLFRTLVATDVGVLMGVAGLFDLYIHPDAALVAMLS</sequence>
<accession>A0ABR6ZXI0</accession>
<reference evidence="2 3" key="1">
    <citation type="submission" date="2020-08" db="EMBL/GenBank/DDBJ databases">
        <title>Novel species isolated from subtropical streams in China.</title>
        <authorList>
            <person name="Lu H."/>
        </authorList>
    </citation>
    <scope>NUCLEOTIDE SEQUENCE [LARGE SCALE GENOMIC DNA]</scope>
    <source>
        <strain evidence="2 3">CY18W</strain>
    </source>
</reference>
<feature type="transmembrane region" description="Helical" evidence="1">
    <location>
        <begin position="12"/>
        <end position="34"/>
    </location>
</feature>
<dbReference type="RefSeq" id="WP_186950245.1">
    <property type="nucleotide sequence ID" value="NZ_JACOGF010000017.1"/>
</dbReference>
<keyword evidence="3" id="KW-1185">Reference proteome</keyword>
<name>A0ABR6ZXI0_9BURK</name>
<evidence type="ECO:0000313" key="3">
    <source>
        <dbReference type="Proteomes" id="UP000650424"/>
    </source>
</evidence>
<evidence type="ECO:0008006" key="4">
    <source>
        <dbReference type="Google" id="ProtNLM"/>
    </source>
</evidence>
<gene>
    <name evidence="2" type="ORF">H8L32_24165</name>
</gene>
<evidence type="ECO:0000256" key="1">
    <source>
        <dbReference type="SAM" id="Phobius"/>
    </source>
</evidence>
<organism evidence="2 3">
    <name type="scientific">Undibacterium hunanense</name>
    <dbReference type="NCBI Taxonomy" id="2762292"/>
    <lineage>
        <taxon>Bacteria</taxon>
        <taxon>Pseudomonadati</taxon>
        <taxon>Pseudomonadota</taxon>
        <taxon>Betaproteobacteria</taxon>
        <taxon>Burkholderiales</taxon>
        <taxon>Oxalobacteraceae</taxon>
        <taxon>Undibacterium</taxon>
    </lineage>
</organism>
<keyword evidence="1" id="KW-0812">Transmembrane</keyword>
<dbReference type="EMBL" id="JACOGF010000017">
    <property type="protein sequence ID" value="MBC3920582.1"/>
    <property type="molecule type" value="Genomic_DNA"/>
</dbReference>
<keyword evidence="1" id="KW-1133">Transmembrane helix</keyword>
<evidence type="ECO:0000313" key="2">
    <source>
        <dbReference type="EMBL" id="MBC3920582.1"/>
    </source>
</evidence>
<proteinExistence type="predicted"/>
<comment type="caution">
    <text evidence="2">The sequence shown here is derived from an EMBL/GenBank/DDBJ whole genome shotgun (WGS) entry which is preliminary data.</text>
</comment>
<protein>
    <recommendedName>
        <fullName evidence="4">MFS transporter</fullName>
    </recommendedName>
</protein>
<keyword evidence="1" id="KW-0472">Membrane</keyword>